<keyword evidence="4 9" id="KW-0812">Transmembrane</keyword>
<name>A0AAW9Q699_9CYAN</name>
<comment type="subcellular location">
    <subcellularLocation>
        <location evidence="1">Cell membrane</location>
        <topology evidence="1">Multi-pass membrane protein</topology>
    </subcellularLocation>
    <subcellularLocation>
        <location evidence="8">Membrane</location>
        <topology evidence="8">Multi-pass membrane protein</topology>
    </subcellularLocation>
</comment>
<evidence type="ECO:0000256" key="9">
    <source>
        <dbReference type="SAM" id="Phobius"/>
    </source>
</evidence>
<accession>A0AAW9Q699</accession>
<evidence type="ECO:0000256" key="3">
    <source>
        <dbReference type="ARBA" id="ARBA00022475"/>
    </source>
</evidence>
<evidence type="ECO:0000256" key="5">
    <source>
        <dbReference type="ARBA" id="ARBA00022927"/>
    </source>
</evidence>
<evidence type="ECO:0000259" key="10">
    <source>
        <dbReference type="Pfam" id="PF01618"/>
    </source>
</evidence>
<dbReference type="Proteomes" id="UP001333818">
    <property type="component" value="Unassembled WGS sequence"/>
</dbReference>
<protein>
    <submittedName>
        <fullName evidence="11">MotA/TolQ/ExbB proton channel family protein</fullName>
    </submittedName>
</protein>
<dbReference type="AlphaFoldDB" id="A0AAW9Q699"/>
<feature type="domain" description="MotA/TolQ/ExbB proton channel" evidence="10">
    <location>
        <begin position="67"/>
        <end position="188"/>
    </location>
</feature>
<keyword evidence="3" id="KW-1003">Cell membrane</keyword>
<dbReference type="Pfam" id="PF01618">
    <property type="entry name" value="MotA_ExbB"/>
    <property type="match status" value="1"/>
</dbReference>
<feature type="transmembrane region" description="Helical" evidence="9">
    <location>
        <begin position="109"/>
        <end position="133"/>
    </location>
</feature>
<comment type="similarity">
    <text evidence="8">Belongs to the exbB/tolQ family.</text>
</comment>
<dbReference type="InterPro" id="IPR002898">
    <property type="entry name" value="MotA_ExbB_proton_chnl"/>
</dbReference>
<dbReference type="GO" id="GO:0017038">
    <property type="term" value="P:protein import"/>
    <property type="evidence" value="ECO:0007669"/>
    <property type="project" value="TreeGrafter"/>
</dbReference>
<evidence type="ECO:0000256" key="8">
    <source>
        <dbReference type="RuleBase" id="RU004057"/>
    </source>
</evidence>
<dbReference type="PANTHER" id="PTHR30625">
    <property type="entry name" value="PROTEIN TOLQ"/>
    <property type="match status" value="1"/>
</dbReference>
<evidence type="ECO:0000313" key="11">
    <source>
        <dbReference type="EMBL" id="MEE3718456.1"/>
    </source>
</evidence>
<organism evidence="11 12">
    <name type="scientific">Tumidithrix elongata BACA0141</name>
    <dbReference type="NCBI Taxonomy" id="2716417"/>
    <lineage>
        <taxon>Bacteria</taxon>
        <taxon>Bacillati</taxon>
        <taxon>Cyanobacteriota</taxon>
        <taxon>Cyanophyceae</taxon>
        <taxon>Pseudanabaenales</taxon>
        <taxon>Pseudanabaenaceae</taxon>
        <taxon>Tumidithrix</taxon>
        <taxon>Tumidithrix elongata</taxon>
    </lineage>
</organism>
<evidence type="ECO:0000256" key="4">
    <source>
        <dbReference type="ARBA" id="ARBA00022692"/>
    </source>
</evidence>
<proteinExistence type="inferred from homology"/>
<dbReference type="EMBL" id="JAZBJZ010000078">
    <property type="protein sequence ID" value="MEE3718456.1"/>
    <property type="molecule type" value="Genomic_DNA"/>
</dbReference>
<dbReference type="GO" id="GO:0005886">
    <property type="term" value="C:plasma membrane"/>
    <property type="evidence" value="ECO:0007669"/>
    <property type="project" value="UniProtKB-SubCell"/>
</dbReference>
<dbReference type="PANTHER" id="PTHR30625:SF15">
    <property type="entry name" value="BIOPOLYMER TRANSPORT PROTEIN EXBB"/>
    <property type="match status" value="1"/>
</dbReference>
<evidence type="ECO:0000256" key="6">
    <source>
        <dbReference type="ARBA" id="ARBA00022989"/>
    </source>
</evidence>
<keyword evidence="7 9" id="KW-0472">Membrane</keyword>
<feature type="transmembrane region" description="Helical" evidence="9">
    <location>
        <begin position="12"/>
        <end position="36"/>
    </location>
</feature>
<sequence>MEELFRLGGPVMWPLTALSIFAFAGIIERCVFWISLLRHEDKTTKHILATAHQDLAIAADYAKAADKTPIGRFLYAPLALENPDPDLFRLALESAADNELSNMMRGEKLLEAAITLAPLLGLLGTVTGLIISFSSLRVGDAIANAKTGNIAQGIGEALITTASGLLVAIVASGFHRLFLAFHAGQVQLFTKAGNELELIYRQTWQRQQTRKESESID</sequence>
<keyword evidence="6 9" id="KW-1133">Transmembrane helix</keyword>
<evidence type="ECO:0000256" key="1">
    <source>
        <dbReference type="ARBA" id="ARBA00004651"/>
    </source>
</evidence>
<evidence type="ECO:0000313" key="12">
    <source>
        <dbReference type="Proteomes" id="UP001333818"/>
    </source>
</evidence>
<reference evidence="11" key="1">
    <citation type="submission" date="2024-01" db="EMBL/GenBank/DDBJ databases">
        <title>Bank of Algae and Cyanobacteria of the Azores (BACA) strain genomes.</title>
        <authorList>
            <person name="Luz R."/>
            <person name="Cordeiro R."/>
            <person name="Fonseca A."/>
            <person name="Goncalves V."/>
        </authorList>
    </citation>
    <scope>NUCLEOTIDE SEQUENCE</scope>
    <source>
        <strain evidence="11">BACA0141</strain>
    </source>
</reference>
<feature type="transmembrane region" description="Helical" evidence="9">
    <location>
        <begin position="153"/>
        <end position="174"/>
    </location>
</feature>
<keyword evidence="5 8" id="KW-0653">Protein transport</keyword>
<comment type="caution">
    <text evidence="11">The sequence shown here is derived from an EMBL/GenBank/DDBJ whole genome shotgun (WGS) entry which is preliminary data.</text>
</comment>
<gene>
    <name evidence="11" type="ORF">V2H45_17075</name>
</gene>
<evidence type="ECO:0000256" key="7">
    <source>
        <dbReference type="ARBA" id="ARBA00023136"/>
    </source>
</evidence>
<keyword evidence="12" id="KW-1185">Reference proteome</keyword>
<keyword evidence="2 8" id="KW-0813">Transport</keyword>
<evidence type="ECO:0000256" key="2">
    <source>
        <dbReference type="ARBA" id="ARBA00022448"/>
    </source>
</evidence>
<dbReference type="InterPro" id="IPR050790">
    <property type="entry name" value="ExbB/TolQ_transport"/>
</dbReference>